<evidence type="ECO:0000259" key="1">
    <source>
        <dbReference type="Pfam" id="PF12500"/>
    </source>
</evidence>
<feature type="domain" description="Orotate phosphoribosyltransferase-like" evidence="2">
    <location>
        <begin position="40"/>
        <end position="253"/>
    </location>
</feature>
<dbReference type="STRING" id="1742358.GCA_001439605_04852"/>
<evidence type="ECO:0000313" key="3">
    <source>
        <dbReference type="EMBL" id="TCJ05393.1"/>
    </source>
</evidence>
<proteinExistence type="predicted"/>
<feature type="domain" description="TRSP" evidence="1">
    <location>
        <begin position="314"/>
        <end position="439"/>
    </location>
</feature>
<organism evidence="3 4">
    <name type="scientific">Cytobacillus praedii</name>
    <dbReference type="NCBI Taxonomy" id="1742358"/>
    <lineage>
        <taxon>Bacteria</taxon>
        <taxon>Bacillati</taxon>
        <taxon>Bacillota</taxon>
        <taxon>Bacilli</taxon>
        <taxon>Bacillales</taxon>
        <taxon>Bacillaceae</taxon>
        <taxon>Cytobacillus</taxon>
    </lineage>
</organism>
<evidence type="ECO:0000313" key="4">
    <source>
        <dbReference type="Proteomes" id="UP000293846"/>
    </source>
</evidence>
<name>A0A4R1B358_9BACI</name>
<dbReference type="OrthoDB" id="56827at2"/>
<dbReference type="SUPFAM" id="SSF53271">
    <property type="entry name" value="PRTase-like"/>
    <property type="match status" value="1"/>
</dbReference>
<keyword evidence="4" id="KW-1185">Reference proteome</keyword>
<dbReference type="InterPro" id="IPR022537">
    <property type="entry name" value="TRSP_dom"/>
</dbReference>
<dbReference type="InterPro" id="IPR041688">
    <property type="entry name" value="PRTase_2"/>
</dbReference>
<dbReference type="AlphaFoldDB" id="A0A4R1B358"/>
<reference evidence="3 4" key="1">
    <citation type="submission" date="2019-03" db="EMBL/GenBank/DDBJ databases">
        <authorList>
            <person name="Jensen L."/>
            <person name="Storgaard J."/>
            <person name="Sulaj E."/>
            <person name="Schramm A."/>
            <person name="Marshall I.P.G."/>
        </authorList>
    </citation>
    <scope>NUCLEOTIDE SEQUENCE [LARGE SCALE GENOMIC DNA]</scope>
    <source>
        <strain evidence="3 4">2017H2G3</strain>
    </source>
</reference>
<dbReference type="CDD" id="cd06223">
    <property type="entry name" value="PRTases_typeI"/>
    <property type="match status" value="1"/>
</dbReference>
<protein>
    <recommendedName>
        <fullName evidence="5">Adenine/guanine phosphoribosyltransferase</fullName>
    </recommendedName>
</protein>
<accession>A0A4R1B358</accession>
<dbReference type="Gene3D" id="3.40.50.2020">
    <property type="match status" value="1"/>
</dbReference>
<dbReference type="Pfam" id="PF12500">
    <property type="entry name" value="TRSP"/>
    <property type="match status" value="1"/>
</dbReference>
<evidence type="ECO:0008006" key="5">
    <source>
        <dbReference type="Google" id="ProtNLM"/>
    </source>
</evidence>
<dbReference type="Proteomes" id="UP000293846">
    <property type="component" value="Unassembled WGS sequence"/>
</dbReference>
<gene>
    <name evidence="3" type="ORF">E0Y62_04380</name>
</gene>
<dbReference type="EMBL" id="SJTH01000004">
    <property type="protein sequence ID" value="TCJ05393.1"/>
    <property type="molecule type" value="Genomic_DNA"/>
</dbReference>
<dbReference type="InterPro" id="IPR029057">
    <property type="entry name" value="PRTase-like"/>
</dbReference>
<comment type="caution">
    <text evidence="3">The sequence shown here is derived from an EMBL/GenBank/DDBJ whole genome shotgun (WGS) entry which is preliminary data.</text>
</comment>
<dbReference type="Pfam" id="PF15609">
    <property type="entry name" value="PRTase_2"/>
    <property type="match status" value="1"/>
</dbReference>
<sequence>MKNTHTLTCLPMKLTLPILNQLSVELEITDNPYGLTPDDLFQMAARINKKRSFLFVSKVLGKHIPINPKMGLITGALLANRYIETVKGKETGCRAELLFSFLNDSQRFVDDPFIDEQVNPVIIGFAETATALGHAFYHSFKQANFLHTTREELIGIEPVITFEEEHSHATSHRCYVDESILNNDREIILVDDEMTTGKTNINIIRSIHAKFPRKMYTVVSILDWRTEEHLQLYKKLEQELEITIHSVSLLKGNIQISGSPEFEGKLTDETEPVRHTSAVSTINLKDQFSKEFPSIYYSSISQEGDVRNIPFSAETGRFGLSAASNRGINQSLKEIGQFLSTLRTGRNVLCLGTGEFMYVPMKLASYMGEGVSYQSTTRSPIYIKNHEQYGAKYGLTFPNPEDGGIKQFVYNIPPNKYDQLFIFFERAVSMDKLQPMLHELMKANIPDIKVVFFNGSCMSDE</sequence>
<dbReference type="InterPro" id="IPR011214">
    <property type="entry name" value="UCP020967"/>
</dbReference>
<dbReference type="RefSeq" id="WP_131236246.1">
    <property type="nucleotide sequence ID" value="NZ_SJTH01000004.1"/>
</dbReference>
<evidence type="ECO:0000259" key="2">
    <source>
        <dbReference type="Pfam" id="PF15609"/>
    </source>
</evidence>
<dbReference type="InterPro" id="IPR000836">
    <property type="entry name" value="PRTase_dom"/>
</dbReference>
<dbReference type="PIRSF" id="PIRSF020967">
    <property type="entry name" value="UCP020967"/>
    <property type="match status" value="1"/>
</dbReference>